<sequence>MRWWWCVLLIFLLLSVMTFCSGVIVMVTSFDIRTLSFLVQSIMLFVDLLAGCPSRRTCSCRTVVARLVERRQVRAALVFLTHIPLSATSSTFRF</sequence>
<reference evidence="2 3" key="1">
    <citation type="submission" date="2018-02" db="EMBL/GenBank/DDBJ databases">
        <title>The genomes of Aspergillus section Nigri reveals drivers in fungal speciation.</title>
        <authorList>
            <consortium name="DOE Joint Genome Institute"/>
            <person name="Vesth T.C."/>
            <person name="Nybo J."/>
            <person name="Theobald S."/>
            <person name="Brandl J."/>
            <person name="Frisvad J.C."/>
            <person name="Nielsen K.F."/>
            <person name="Lyhne E.K."/>
            <person name="Kogle M.E."/>
            <person name="Kuo A."/>
            <person name="Riley R."/>
            <person name="Clum A."/>
            <person name="Nolan M."/>
            <person name="Lipzen A."/>
            <person name="Salamov A."/>
            <person name="Henrissat B."/>
            <person name="Wiebenga A."/>
            <person name="De vries R.P."/>
            <person name="Grigoriev I.V."/>
            <person name="Mortensen U.H."/>
            <person name="Andersen M.R."/>
            <person name="Baker S.E."/>
        </authorList>
    </citation>
    <scope>NUCLEOTIDE SEQUENCE [LARGE SCALE GENOMIC DNA]</scope>
    <source>
        <strain evidence="2 3">CBS 114.80</strain>
    </source>
</reference>
<protein>
    <recommendedName>
        <fullName evidence="4">Secreted peptide</fullName>
    </recommendedName>
</protein>
<name>A0A2V5HUJ0_9EURO</name>
<dbReference type="EMBL" id="KZ825569">
    <property type="protein sequence ID" value="PYI27481.1"/>
    <property type="molecule type" value="Genomic_DNA"/>
</dbReference>
<evidence type="ECO:0008006" key="4">
    <source>
        <dbReference type="Google" id="ProtNLM"/>
    </source>
</evidence>
<evidence type="ECO:0000256" key="1">
    <source>
        <dbReference type="SAM" id="SignalP"/>
    </source>
</evidence>
<evidence type="ECO:0000313" key="2">
    <source>
        <dbReference type="EMBL" id="PYI27481.1"/>
    </source>
</evidence>
<evidence type="ECO:0000313" key="3">
    <source>
        <dbReference type="Proteomes" id="UP000248817"/>
    </source>
</evidence>
<accession>A0A2V5HUJ0</accession>
<gene>
    <name evidence="2" type="ORF">BP00DRAFT_20483</name>
</gene>
<feature type="chain" id="PRO_5015902867" description="Secreted peptide" evidence="1">
    <location>
        <begin position="21"/>
        <end position="94"/>
    </location>
</feature>
<keyword evidence="3" id="KW-1185">Reference proteome</keyword>
<proteinExistence type="predicted"/>
<organism evidence="2 3">
    <name type="scientific">Aspergillus indologenus CBS 114.80</name>
    <dbReference type="NCBI Taxonomy" id="1450541"/>
    <lineage>
        <taxon>Eukaryota</taxon>
        <taxon>Fungi</taxon>
        <taxon>Dikarya</taxon>
        <taxon>Ascomycota</taxon>
        <taxon>Pezizomycotina</taxon>
        <taxon>Eurotiomycetes</taxon>
        <taxon>Eurotiomycetidae</taxon>
        <taxon>Eurotiales</taxon>
        <taxon>Aspergillaceae</taxon>
        <taxon>Aspergillus</taxon>
        <taxon>Aspergillus subgen. Circumdati</taxon>
    </lineage>
</organism>
<keyword evidence="1" id="KW-0732">Signal</keyword>
<feature type="signal peptide" evidence="1">
    <location>
        <begin position="1"/>
        <end position="20"/>
    </location>
</feature>
<dbReference type="AlphaFoldDB" id="A0A2V5HUJ0"/>
<dbReference type="Proteomes" id="UP000248817">
    <property type="component" value="Unassembled WGS sequence"/>
</dbReference>